<gene>
    <name evidence="1" type="ORF">JRQ81_010319</name>
</gene>
<evidence type="ECO:0000313" key="1">
    <source>
        <dbReference type="EMBL" id="KAJ7305953.1"/>
    </source>
</evidence>
<name>A0A9Q1ARF0_9SAUR</name>
<dbReference type="OrthoDB" id="5839at2759"/>
<dbReference type="PANTHER" id="PTHR31051:SF1">
    <property type="entry name" value="PROTEASOME ASSEMBLY CHAPERONE 3"/>
    <property type="match status" value="1"/>
</dbReference>
<dbReference type="Proteomes" id="UP001142489">
    <property type="component" value="Unassembled WGS sequence"/>
</dbReference>
<dbReference type="Gene3D" id="3.30.230.90">
    <property type="match status" value="1"/>
</dbReference>
<organism evidence="1 2">
    <name type="scientific">Phrynocephalus forsythii</name>
    <dbReference type="NCBI Taxonomy" id="171643"/>
    <lineage>
        <taxon>Eukaryota</taxon>
        <taxon>Metazoa</taxon>
        <taxon>Chordata</taxon>
        <taxon>Craniata</taxon>
        <taxon>Vertebrata</taxon>
        <taxon>Euteleostomi</taxon>
        <taxon>Lepidosauria</taxon>
        <taxon>Squamata</taxon>
        <taxon>Bifurcata</taxon>
        <taxon>Unidentata</taxon>
        <taxon>Episquamata</taxon>
        <taxon>Toxicofera</taxon>
        <taxon>Iguania</taxon>
        <taxon>Acrodonta</taxon>
        <taxon>Agamidae</taxon>
        <taxon>Agaminae</taxon>
        <taxon>Phrynocephalus</taxon>
    </lineage>
</organism>
<accession>A0A9Q1ARF0</accession>
<dbReference type="GO" id="GO:0043248">
    <property type="term" value="P:proteasome assembly"/>
    <property type="evidence" value="ECO:0007669"/>
    <property type="project" value="InterPro"/>
</dbReference>
<dbReference type="EMBL" id="JAPFRF010000021">
    <property type="protein sequence ID" value="KAJ7305953.1"/>
    <property type="molecule type" value="Genomic_DNA"/>
</dbReference>
<reference evidence="1" key="1">
    <citation type="journal article" date="2023" name="DNA Res.">
        <title>Chromosome-level genome assembly of Phrynocephalus forsythii using third-generation DNA sequencing and Hi-C analysis.</title>
        <authorList>
            <person name="Qi Y."/>
            <person name="Zhao W."/>
            <person name="Zhao Y."/>
            <person name="Niu C."/>
            <person name="Cao S."/>
            <person name="Zhang Y."/>
        </authorList>
    </citation>
    <scope>NUCLEOTIDE SEQUENCE</scope>
    <source>
        <tissue evidence="1">Muscle</tissue>
    </source>
</reference>
<comment type="caution">
    <text evidence="1">The sequence shown here is derived from an EMBL/GenBank/DDBJ whole genome shotgun (WGS) entry which is preliminary data.</text>
</comment>
<evidence type="ECO:0008006" key="3">
    <source>
        <dbReference type="Google" id="ProtNLM"/>
    </source>
</evidence>
<evidence type="ECO:0000313" key="2">
    <source>
        <dbReference type="Proteomes" id="UP001142489"/>
    </source>
</evidence>
<dbReference type="InterPro" id="IPR018788">
    <property type="entry name" value="Proteasome_assmbl_chp_3"/>
</dbReference>
<sequence length="227" mass="24614">MAAKSILDSKRAEEVVRGIPTEVVCTAFGNTILVVVTQYGKMGTLVLLEPEVVPDNISKPLLSTKVLLGKDESFLHICAKRLVGSVSQEAGNKPILLAVTLKDRSIEAIQALQEVIQQCRVWSAKTFQSGLHEAGLGGVEETGLPVFGLAPAQADQARTPGTLPDVLRYDCYPLGLPRNILLRIYRAASACRHQWLRSWQKAGKVFNSVDPACQLTDPPSEGGFSQH</sequence>
<proteinExistence type="predicted"/>
<dbReference type="PANTHER" id="PTHR31051">
    <property type="entry name" value="PROTEASOME ASSEMBLY CHAPERONE 3"/>
    <property type="match status" value="1"/>
</dbReference>
<dbReference type="Pfam" id="PF10178">
    <property type="entry name" value="PAC3"/>
    <property type="match status" value="1"/>
</dbReference>
<keyword evidence="2" id="KW-1185">Reference proteome</keyword>
<protein>
    <recommendedName>
        <fullName evidence="3">Proteasome assembly chaperone 3</fullName>
    </recommendedName>
</protein>
<dbReference type="AlphaFoldDB" id="A0A9Q1ARF0"/>
<dbReference type="InterPro" id="IPR053720">
    <property type="entry name" value="Psm_Assembly_Chaperone"/>
</dbReference>